<dbReference type="AlphaFoldDB" id="A0A5B2W3C7"/>
<dbReference type="FunFam" id="2.40.30.20:FF:000001">
    <property type="entry name" value="ATP synthase subunit alpha"/>
    <property type="match status" value="1"/>
</dbReference>
<dbReference type="GO" id="GO:0005886">
    <property type="term" value="C:plasma membrane"/>
    <property type="evidence" value="ECO:0007669"/>
    <property type="project" value="UniProtKB-SubCell"/>
</dbReference>
<evidence type="ECO:0000256" key="12">
    <source>
        <dbReference type="ARBA" id="ARBA00023310"/>
    </source>
</evidence>
<feature type="domain" description="ATPase F1/V1/A1 complex alpha/beta subunit nucleotide-binding" evidence="15">
    <location>
        <begin position="151"/>
        <end position="389"/>
    </location>
</feature>
<evidence type="ECO:0000313" key="18">
    <source>
        <dbReference type="EMBL" id="KAA2245624.1"/>
    </source>
</evidence>
<dbReference type="Proteomes" id="UP000324611">
    <property type="component" value="Unassembled WGS sequence"/>
</dbReference>
<name>A0A5B2W3C7_9BACT</name>
<evidence type="ECO:0000256" key="11">
    <source>
        <dbReference type="ARBA" id="ARBA00023196"/>
    </source>
</evidence>
<comment type="subunit">
    <text evidence="13">F-type ATPases have 2 components, CF(1) - the catalytic core - and CF(0) - the membrane proton channel. CF(1) has five subunits: alpha(3), beta(3), gamma(1), delta(1), epsilon(1). CF(0) has four main subunits: a(1), b(1), b'(1) and c(9-12).</text>
</comment>
<dbReference type="Pfam" id="PF02874">
    <property type="entry name" value="ATP-synt_ab_N"/>
    <property type="match status" value="1"/>
</dbReference>
<comment type="subcellular location">
    <subcellularLocation>
        <location evidence="14">Cell membrane</location>
        <topology evidence="14">Peripheral membrane protein</topology>
    </subcellularLocation>
    <subcellularLocation>
        <location evidence="2">Membrane</location>
        <topology evidence="2">Peripheral membrane protein</topology>
    </subcellularLocation>
</comment>
<reference evidence="18 19" key="1">
    <citation type="submission" date="2019-09" db="EMBL/GenBank/DDBJ databases">
        <title>Chitinophaga ginsengihumi sp. nov., isolated from soil of ginseng rhizosphere.</title>
        <authorList>
            <person name="Lee J."/>
        </authorList>
    </citation>
    <scope>NUCLEOTIDE SEQUENCE [LARGE SCALE GENOMIC DNA]</scope>
    <source>
        <strain evidence="18 19">BN140078</strain>
    </source>
</reference>
<dbReference type="Pfam" id="PF00006">
    <property type="entry name" value="ATP-synt_ab"/>
    <property type="match status" value="1"/>
</dbReference>
<dbReference type="Gene3D" id="2.40.30.20">
    <property type="match status" value="1"/>
</dbReference>
<evidence type="ECO:0000256" key="9">
    <source>
        <dbReference type="ARBA" id="ARBA00023065"/>
    </source>
</evidence>
<dbReference type="InterPro" id="IPR023366">
    <property type="entry name" value="ATP_synth_asu-like_sf"/>
</dbReference>
<comment type="catalytic activity">
    <reaction evidence="14">
        <text>ATP + H2O + 4 H(+)(in) = ADP + phosphate + 5 H(+)(out)</text>
        <dbReference type="Rhea" id="RHEA:57720"/>
        <dbReference type="ChEBI" id="CHEBI:15377"/>
        <dbReference type="ChEBI" id="CHEBI:15378"/>
        <dbReference type="ChEBI" id="CHEBI:30616"/>
        <dbReference type="ChEBI" id="CHEBI:43474"/>
        <dbReference type="ChEBI" id="CHEBI:456216"/>
        <dbReference type="EC" id="7.1.2.2"/>
    </reaction>
</comment>
<dbReference type="PANTHER" id="PTHR48082">
    <property type="entry name" value="ATP SYNTHASE SUBUNIT ALPHA, MITOCHONDRIAL"/>
    <property type="match status" value="1"/>
</dbReference>
<dbReference type="SUPFAM" id="SSF52540">
    <property type="entry name" value="P-loop containing nucleoside triphosphate hydrolases"/>
    <property type="match status" value="1"/>
</dbReference>
<organism evidence="18 19">
    <name type="scientific">Chitinophaga agrisoli</name>
    <dbReference type="NCBI Taxonomy" id="2607653"/>
    <lineage>
        <taxon>Bacteria</taxon>
        <taxon>Pseudomonadati</taxon>
        <taxon>Bacteroidota</taxon>
        <taxon>Chitinophagia</taxon>
        <taxon>Chitinophagales</taxon>
        <taxon>Chitinophagaceae</taxon>
        <taxon>Chitinophaga</taxon>
    </lineage>
</organism>
<keyword evidence="7 14" id="KW-0067">ATP-binding</keyword>
<dbReference type="InterPro" id="IPR005294">
    <property type="entry name" value="ATP_synth_F1_asu"/>
</dbReference>
<dbReference type="InterPro" id="IPR036121">
    <property type="entry name" value="ATPase_F1/V1/A1_a/bsu_N_sf"/>
</dbReference>
<evidence type="ECO:0000259" key="17">
    <source>
        <dbReference type="Pfam" id="PF02874"/>
    </source>
</evidence>
<feature type="domain" description="ATPase F1/V1/A1 complex alpha/beta subunit N-terminal" evidence="17">
    <location>
        <begin position="27"/>
        <end position="93"/>
    </location>
</feature>
<dbReference type="FunFam" id="3.40.50.300:FF:000002">
    <property type="entry name" value="ATP synthase subunit alpha"/>
    <property type="match status" value="1"/>
</dbReference>
<protein>
    <recommendedName>
        <fullName evidence="14">ATP synthase subunit alpha</fullName>
        <ecNumber evidence="14">7.1.2.2</ecNumber>
    </recommendedName>
    <alternativeName>
        <fullName evidence="14">ATP synthase F1 sector subunit alpha</fullName>
    </alternativeName>
    <alternativeName>
        <fullName evidence="14">F-ATPase subunit alpha</fullName>
    </alternativeName>
</protein>
<dbReference type="GO" id="GO:0046933">
    <property type="term" value="F:proton-transporting ATP synthase activity, rotational mechanism"/>
    <property type="evidence" value="ECO:0007669"/>
    <property type="project" value="UniProtKB-UniRule"/>
</dbReference>
<keyword evidence="4 14" id="KW-0813">Transport</keyword>
<dbReference type="EC" id="7.1.2.2" evidence="14"/>
<dbReference type="GO" id="GO:0043531">
    <property type="term" value="F:ADP binding"/>
    <property type="evidence" value="ECO:0007669"/>
    <property type="project" value="TreeGrafter"/>
</dbReference>
<dbReference type="EMBL" id="VUOC01000001">
    <property type="protein sequence ID" value="KAA2245624.1"/>
    <property type="molecule type" value="Genomic_DNA"/>
</dbReference>
<keyword evidence="8 14" id="KW-1278">Translocase</keyword>
<dbReference type="InterPro" id="IPR033732">
    <property type="entry name" value="ATP_synth_F1_a_nt-bd_dom"/>
</dbReference>
<keyword evidence="19" id="KW-1185">Reference proteome</keyword>
<evidence type="ECO:0000256" key="6">
    <source>
        <dbReference type="ARBA" id="ARBA00022781"/>
    </source>
</evidence>
<dbReference type="SUPFAM" id="SSF47917">
    <property type="entry name" value="C-terminal domain of alpha and beta subunits of F1 ATP synthase"/>
    <property type="match status" value="1"/>
</dbReference>
<feature type="binding site" evidence="14">
    <location>
        <begin position="171"/>
        <end position="178"/>
    </location>
    <ligand>
        <name>ATP</name>
        <dbReference type="ChEBI" id="CHEBI:30616"/>
    </ligand>
</feature>
<keyword evidence="5 14" id="KW-0547">Nucleotide-binding</keyword>
<dbReference type="PANTHER" id="PTHR48082:SF2">
    <property type="entry name" value="ATP SYNTHASE SUBUNIT ALPHA, MITOCHONDRIAL"/>
    <property type="match status" value="1"/>
</dbReference>
<sequence length="525" mass="56896">MVEIKPDEISAILRQQLSNFNAAADLEEVGTVLQVGDGIARIYGLNNVRYGELVEFENGVKAIALNLEEDNVGVVLMGESGNIKEGNKVSRTGLIASIKVGEGLIGRVVNTLGQPIDGKGPITGELYEMPLERKAPGVIYREPVKEPLQTGIKAIDAMIPIGRGQRELVIGDRQTGKTAICIDTIINQKEFYDAGKPVYCIYVAIGQKASTIAGVMKTLQENGAMAYTTIVAASASEPAPLQFYAPFAGAAIGEFFRDTGRPALIIYDDLSKQAVAYREVSLLLRRPPGREAYPGDVFYLHSRLLERAAKVIANDEIASQMNDLPESIRHLVKGGGSLTALPIIETQAGDVSAYIPTNVISITDGQIFLESNLFNAGIRPAINVGISVSRVGGNAQIKSMKKVAGTLKLDQAQYREMEAFSKFGGDLDAATKAVLDKGARNVEILKQAQFNPYSVEKQVAMIYLGTQGLLREVPVKNVRAFEEAFLHEMEVRLPEVLADFKKGNLADDSLNKMKALANELKPRFA</sequence>
<keyword evidence="9 14" id="KW-0406">Ion transport</keyword>
<evidence type="ECO:0000256" key="8">
    <source>
        <dbReference type="ARBA" id="ARBA00022967"/>
    </source>
</evidence>
<dbReference type="FunFam" id="1.20.150.20:FF:000001">
    <property type="entry name" value="ATP synthase subunit alpha"/>
    <property type="match status" value="1"/>
</dbReference>
<dbReference type="CDD" id="cd01132">
    <property type="entry name" value="F1-ATPase_alpha_CD"/>
    <property type="match status" value="1"/>
</dbReference>
<dbReference type="InterPro" id="IPR020003">
    <property type="entry name" value="ATPase_a/bsu_AS"/>
</dbReference>
<keyword evidence="14" id="KW-1003">Cell membrane</keyword>
<dbReference type="InterPro" id="IPR038376">
    <property type="entry name" value="ATP_synth_asu_C_sf"/>
</dbReference>
<comment type="similarity">
    <text evidence="3 14">Belongs to the ATPase alpha/beta chains family.</text>
</comment>
<evidence type="ECO:0000256" key="4">
    <source>
        <dbReference type="ARBA" id="ARBA00022448"/>
    </source>
</evidence>
<feature type="domain" description="ATP synthase alpha subunit C-terminal" evidence="16">
    <location>
        <begin position="396"/>
        <end position="519"/>
    </location>
</feature>
<feature type="site" description="Required for activity" evidence="14">
    <location>
        <position position="387"/>
    </location>
</feature>
<dbReference type="GO" id="GO:0045259">
    <property type="term" value="C:proton-transporting ATP synthase complex"/>
    <property type="evidence" value="ECO:0007669"/>
    <property type="project" value="UniProtKB-KW"/>
</dbReference>
<comment type="function">
    <text evidence="1 14">Produces ATP from ADP in the presence of a proton gradient across the membrane. The alpha chain is a regulatory subunit.</text>
</comment>
<evidence type="ECO:0000259" key="16">
    <source>
        <dbReference type="Pfam" id="PF00306"/>
    </source>
</evidence>
<evidence type="ECO:0000256" key="3">
    <source>
        <dbReference type="ARBA" id="ARBA00008936"/>
    </source>
</evidence>
<evidence type="ECO:0000256" key="10">
    <source>
        <dbReference type="ARBA" id="ARBA00023136"/>
    </source>
</evidence>
<dbReference type="CDD" id="cd18113">
    <property type="entry name" value="ATP-synt_F1_alpha_C"/>
    <property type="match status" value="1"/>
</dbReference>
<evidence type="ECO:0000256" key="14">
    <source>
        <dbReference type="HAMAP-Rule" id="MF_01346"/>
    </source>
</evidence>
<dbReference type="CDD" id="cd18116">
    <property type="entry name" value="ATP-synt_F1_alpha_N"/>
    <property type="match status" value="1"/>
</dbReference>
<dbReference type="RefSeq" id="WP_149837014.1">
    <property type="nucleotide sequence ID" value="NZ_VUOC01000001.1"/>
</dbReference>
<gene>
    <name evidence="14" type="primary">atpA</name>
    <name evidence="18" type="ORF">F0L74_06625</name>
</gene>
<dbReference type="Gene3D" id="1.20.150.20">
    <property type="entry name" value="ATP synthase alpha/beta chain, C-terminal domain"/>
    <property type="match status" value="1"/>
</dbReference>
<evidence type="ECO:0000256" key="5">
    <source>
        <dbReference type="ARBA" id="ARBA00022741"/>
    </source>
</evidence>
<proteinExistence type="inferred from homology"/>
<dbReference type="HAMAP" id="MF_01346">
    <property type="entry name" value="ATP_synth_alpha_bact"/>
    <property type="match status" value="1"/>
</dbReference>
<dbReference type="InterPro" id="IPR027417">
    <property type="entry name" value="P-loop_NTPase"/>
</dbReference>
<accession>A0A5B2W3C7</accession>
<dbReference type="Gene3D" id="3.40.50.300">
    <property type="entry name" value="P-loop containing nucleotide triphosphate hydrolases"/>
    <property type="match status" value="1"/>
</dbReference>
<comment type="caution">
    <text evidence="18">The sequence shown here is derived from an EMBL/GenBank/DDBJ whole genome shotgun (WGS) entry which is preliminary data.</text>
</comment>
<evidence type="ECO:0000256" key="2">
    <source>
        <dbReference type="ARBA" id="ARBA00004170"/>
    </source>
</evidence>
<evidence type="ECO:0000256" key="7">
    <source>
        <dbReference type="ARBA" id="ARBA00022840"/>
    </source>
</evidence>
<keyword evidence="6 14" id="KW-0375">Hydrogen ion transport</keyword>
<dbReference type="InterPro" id="IPR004100">
    <property type="entry name" value="ATPase_F1/V1/A1_a/bsu_N"/>
</dbReference>
<keyword evidence="10 14" id="KW-0472">Membrane</keyword>
<dbReference type="NCBIfam" id="NF009884">
    <property type="entry name" value="PRK13343.1"/>
    <property type="match status" value="1"/>
</dbReference>
<evidence type="ECO:0000256" key="1">
    <source>
        <dbReference type="ARBA" id="ARBA00003784"/>
    </source>
</evidence>
<evidence type="ECO:0000259" key="15">
    <source>
        <dbReference type="Pfam" id="PF00006"/>
    </source>
</evidence>
<dbReference type="SUPFAM" id="SSF50615">
    <property type="entry name" value="N-terminal domain of alpha and beta subunits of F1 ATP synthase"/>
    <property type="match status" value="1"/>
</dbReference>
<dbReference type="PROSITE" id="PS00152">
    <property type="entry name" value="ATPASE_ALPHA_BETA"/>
    <property type="match status" value="1"/>
</dbReference>
<dbReference type="NCBIfam" id="TIGR00962">
    <property type="entry name" value="atpA"/>
    <property type="match status" value="1"/>
</dbReference>
<dbReference type="Pfam" id="PF00306">
    <property type="entry name" value="ATP-synt_ab_C"/>
    <property type="match status" value="1"/>
</dbReference>
<dbReference type="GO" id="GO:0005524">
    <property type="term" value="F:ATP binding"/>
    <property type="evidence" value="ECO:0007669"/>
    <property type="project" value="UniProtKB-UniRule"/>
</dbReference>
<reference evidence="18 19" key="2">
    <citation type="submission" date="2019-09" db="EMBL/GenBank/DDBJ databases">
        <authorList>
            <person name="Jin C."/>
        </authorList>
    </citation>
    <scope>NUCLEOTIDE SEQUENCE [LARGE SCALE GENOMIC DNA]</scope>
    <source>
        <strain evidence="18 19">BN140078</strain>
    </source>
</reference>
<dbReference type="InterPro" id="IPR000194">
    <property type="entry name" value="ATPase_F1/V1/A1_a/bsu_nucl-bd"/>
</dbReference>
<dbReference type="PIRSF" id="PIRSF039088">
    <property type="entry name" value="F_ATPase_subunit_alpha"/>
    <property type="match status" value="1"/>
</dbReference>
<keyword evidence="12 14" id="KW-0066">ATP synthesis</keyword>
<keyword evidence="11 14" id="KW-0139">CF(1)</keyword>
<evidence type="ECO:0000256" key="13">
    <source>
        <dbReference type="ARBA" id="ARBA00026013"/>
    </source>
</evidence>
<evidence type="ECO:0000313" key="19">
    <source>
        <dbReference type="Proteomes" id="UP000324611"/>
    </source>
</evidence>
<dbReference type="InterPro" id="IPR000793">
    <property type="entry name" value="ATP_synth_asu_C"/>
</dbReference>